<dbReference type="SUPFAM" id="SSF141868">
    <property type="entry name" value="EAL domain-like"/>
    <property type="match status" value="1"/>
</dbReference>
<evidence type="ECO:0000313" key="9">
    <source>
        <dbReference type="EMBL" id="MEJ1248421.1"/>
    </source>
</evidence>
<evidence type="ECO:0000256" key="6">
    <source>
        <dbReference type="SAM" id="Phobius"/>
    </source>
</evidence>
<evidence type="ECO:0000256" key="1">
    <source>
        <dbReference type="ARBA" id="ARBA00004651"/>
    </source>
</evidence>
<dbReference type="CDD" id="cd01948">
    <property type="entry name" value="EAL"/>
    <property type="match status" value="1"/>
</dbReference>
<keyword evidence="5 6" id="KW-0472">Membrane</keyword>
<dbReference type="SUPFAM" id="SSF55073">
    <property type="entry name" value="Nucleotide cyclase"/>
    <property type="match status" value="1"/>
</dbReference>
<dbReference type="PANTHER" id="PTHR33121:SF23">
    <property type="entry name" value="CYCLIC DI-GMP PHOSPHODIESTERASE PDEB"/>
    <property type="match status" value="1"/>
</dbReference>
<evidence type="ECO:0000259" key="8">
    <source>
        <dbReference type="PROSITE" id="PS50887"/>
    </source>
</evidence>
<organism evidence="9 10">
    <name type="scientific">Denitratimonas tolerans</name>
    <dbReference type="NCBI Taxonomy" id="1338420"/>
    <lineage>
        <taxon>Bacteria</taxon>
        <taxon>Pseudomonadati</taxon>
        <taxon>Pseudomonadota</taxon>
        <taxon>Gammaproteobacteria</taxon>
        <taxon>Lysobacterales</taxon>
        <taxon>Lysobacteraceae</taxon>
        <taxon>Denitratimonas</taxon>
    </lineage>
</organism>
<feature type="transmembrane region" description="Helical" evidence="6">
    <location>
        <begin position="109"/>
        <end position="132"/>
    </location>
</feature>
<dbReference type="Pfam" id="PF00563">
    <property type="entry name" value="EAL"/>
    <property type="match status" value="1"/>
</dbReference>
<dbReference type="SMART" id="SM00267">
    <property type="entry name" value="GGDEF"/>
    <property type="match status" value="1"/>
</dbReference>
<feature type="transmembrane region" description="Helical" evidence="6">
    <location>
        <begin position="241"/>
        <end position="263"/>
    </location>
</feature>
<keyword evidence="4 6" id="KW-1133">Transmembrane helix</keyword>
<dbReference type="InterPro" id="IPR035919">
    <property type="entry name" value="EAL_sf"/>
</dbReference>
<dbReference type="Gene3D" id="3.20.20.450">
    <property type="entry name" value="EAL domain"/>
    <property type="match status" value="1"/>
</dbReference>
<reference evidence="9 10" key="1">
    <citation type="journal article" date="2016" name="Antonie Van Leeuwenhoek">
        <title>Denitratimonas tolerans gen. nov., sp. nov., a denitrifying bacterium isolated from a bioreactor for tannery wastewater treatment.</title>
        <authorList>
            <person name="Han S.I."/>
            <person name="Kim J.O."/>
            <person name="Lee Y.R."/>
            <person name="Ekpeghere K.I."/>
            <person name="Koh S.C."/>
            <person name="Whang K.S."/>
        </authorList>
    </citation>
    <scope>NUCLEOTIDE SEQUENCE [LARGE SCALE GENOMIC DNA]</scope>
    <source>
        <strain evidence="9 10">KACC 17565</strain>
    </source>
</reference>
<dbReference type="InterPro" id="IPR007895">
    <property type="entry name" value="MASE1"/>
</dbReference>
<feature type="transmembrane region" description="Helical" evidence="6">
    <location>
        <begin position="80"/>
        <end position="97"/>
    </location>
</feature>
<keyword evidence="2" id="KW-1003">Cell membrane</keyword>
<dbReference type="InterPro" id="IPR050706">
    <property type="entry name" value="Cyclic-di-GMP_PDE-like"/>
</dbReference>
<feature type="domain" description="GGDEF" evidence="8">
    <location>
        <begin position="336"/>
        <end position="469"/>
    </location>
</feature>
<evidence type="ECO:0000256" key="5">
    <source>
        <dbReference type="ARBA" id="ARBA00023136"/>
    </source>
</evidence>
<evidence type="ECO:0000256" key="4">
    <source>
        <dbReference type="ARBA" id="ARBA00022989"/>
    </source>
</evidence>
<dbReference type="PANTHER" id="PTHR33121">
    <property type="entry name" value="CYCLIC DI-GMP PHOSPHODIESTERASE PDEF"/>
    <property type="match status" value="1"/>
</dbReference>
<dbReference type="Pfam" id="PF05231">
    <property type="entry name" value="MASE1"/>
    <property type="match status" value="1"/>
</dbReference>
<dbReference type="GO" id="GO:0071111">
    <property type="term" value="F:cyclic-guanylate-specific phosphodiesterase activity"/>
    <property type="evidence" value="ECO:0007669"/>
    <property type="project" value="InterPro"/>
</dbReference>
<evidence type="ECO:0000259" key="7">
    <source>
        <dbReference type="PROSITE" id="PS50883"/>
    </source>
</evidence>
<protein>
    <submittedName>
        <fullName evidence="9">EAL domain-containing protein</fullName>
    </submittedName>
</protein>
<feature type="domain" description="EAL" evidence="7">
    <location>
        <begin position="481"/>
        <end position="737"/>
    </location>
</feature>
<accession>A0AAW9R150</accession>
<dbReference type="EMBL" id="JBBDHC010000002">
    <property type="protein sequence ID" value="MEJ1248421.1"/>
    <property type="molecule type" value="Genomic_DNA"/>
</dbReference>
<evidence type="ECO:0000256" key="3">
    <source>
        <dbReference type="ARBA" id="ARBA00022692"/>
    </source>
</evidence>
<dbReference type="InterPro" id="IPR043128">
    <property type="entry name" value="Rev_trsase/Diguanyl_cyclase"/>
</dbReference>
<dbReference type="PROSITE" id="PS50887">
    <property type="entry name" value="GGDEF"/>
    <property type="match status" value="1"/>
</dbReference>
<dbReference type="CDD" id="cd01949">
    <property type="entry name" value="GGDEF"/>
    <property type="match status" value="1"/>
</dbReference>
<dbReference type="InterPro" id="IPR029787">
    <property type="entry name" value="Nucleotide_cyclase"/>
</dbReference>
<dbReference type="PROSITE" id="PS50883">
    <property type="entry name" value="EAL"/>
    <property type="match status" value="1"/>
</dbReference>
<feature type="transmembrane region" description="Helical" evidence="6">
    <location>
        <begin position="34"/>
        <end position="51"/>
    </location>
</feature>
<dbReference type="RefSeq" id="WP_337334139.1">
    <property type="nucleotide sequence ID" value="NZ_JBBDHC010000002.1"/>
</dbReference>
<comment type="caution">
    <text evidence="9">The sequence shown here is derived from an EMBL/GenBank/DDBJ whole genome shotgun (WGS) entry which is preliminary data.</text>
</comment>
<comment type="subcellular location">
    <subcellularLocation>
        <location evidence="1">Cell membrane</location>
        <topology evidence="1">Multi-pass membrane protein</topology>
    </subcellularLocation>
</comment>
<keyword evidence="10" id="KW-1185">Reference proteome</keyword>
<sequence>MGAGARQLGAAAILVSAYVALAWTSLLATGPTEVTLIWPPTGIAFGALLYFGPRWWPLPAVAVLLVHLTVAPVPASFVPWSIAANVAGCVGGVLLVRRLRPDAVRRFDIASGSAMILGGIFAAVSSATLATAGLRVSGMTSADAVFADAARWAMGDLFGIVTMTPATLLLLHHAFERRSRPLSRMSLRYATRTELHAWILLTCLILLGGILIVRALEAHALAMVGLPLAALTWAAVRLPPIVTAVANAVVAVLLATAVTLGLAGPAPTTPIEATILAAFLCVIAIIPVTLAMGMHQSRIASARLLRRATTDPLTDTLNRSAFEYQVRRALQVRPLPALALAYIDLDRFRLINDAFSHAVGDDLICAVTGVLRANLPPGDDLARIGGDEFAVLMHEVGPEAATARAQRLCEAVAGYRFQTGGHVAAPTISMGLVPVTGGQTDFGSLLALADTACFAAKEQGGNRVQRVEPGQRDIVQASSDTMRWALRLGQAIEVDHFELHCQSISPLQAAADGPRHFEVLIRLREPGQKLVLPGQFIAAAERYGLAARLDRHVLDTTLHWFNRHPEHTRGVRLCAINLSASSLQDEHFLDHLAARLAASALRPDQLCFELTETSALVDLARAQHFIAAVRSLGCRFALDDFGTGFCSFGYLRSLDVDFFKIDGSFVREVEHSPLAYAIIRSITDIGRVMRKQTIAECTENEAVLQRLADLGVNYAQGYAIDRPTVIDRYFDEVAPAHAHAQAGA</sequence>
<dbReference type="GO" id="GO:0005886">
    <property type="term" value="C:plasma membrane"/>
    <property type="evidence" value="ECO:0007669"/>
    <property type="project" value="UniProtKB-SubCell"/>
</dbReference>
<feature type="transmembrane region" description="Helical" evidence="6">
    <location>
        <begin position="7"/>
        <end position="28"/>
    </location>
</feature>
<dbReference type="Proteomes" id="UP001364472">
    <property type="component" value="Unassembled WGS sequence"/>
</dbReference>
<feature type="transmembrane region" description="Helical" evidence="6">
    <location>
        <begin position="195"/>
        <end position="213"/>
    </location>
</feature>
<dbReference type="InterPro" id="IPR000160">
    <property type="entry name" value="GGDEF_dom"/>
</dbReference>
<dbReference type="Pfam" id="PF00990">
    <property type="entry name" value="GGDEF"/>
    <property type="match status" value="1"/>
</dbReference>
<dbReference type="NCBIfam" id="TIGR00254">
    <property type="entry name" value="GGDEF"/>
    <property type="match status" value="1"/>
</dbReference>
<feature type="transmembrane region" description="Helical" evidence="6">
    <location>
        <begin position="152"/>
        <end position="175"/>
    </location>
</feature>
<feature type="transmembrane region" description="Helical" evidence="6">
    <location>
        <begin position="275"/>
        <end position="294"/>
    </location>
</feature>
<evidence type="ECO:0000256" key="2">
    <source>
        <dbReference type="ARBA" id="ARBA00022475"/>
    </source>
</evidence>
<dbReference type="SMART" id="SM00052">
    <property type="entry name" value="EAL"/>
    <property type="match status" value="1"/>
</dbReference>
<dbReference type="InterPro" id="IPR001633">
    <property type="entry name" value="EAL_dom"/>
</dbReference>
<name>A0AAW9R150_9GAMM</name>
<gene>
    <name evidence="9" type="ORF">WB794_01835</name>
</gene>
<proteinExistence type="predicted"/>
<evidence type="ECO:0000313" key="10">
    <source>
        <dbReference type="Proteomes" id="UP001364472"/>
    </source>
</evidence>
<dbReference type="AlphaFoldDB" id="A0AAW9R150"/>
<keyword evidence="3 6" id="KW-0812">Transmembrane</keyword>
<dbReference type="Gene3D" id="3.30.70.270">
    <property type="match status" value="1"/>
</dbReference>